<gene>
    <name evidence="1" type="ORF">NEIMUCOT_05917</name>
</gene>
<organism evidence="1 2">
    <name type="scientific">Neisseria mucosa (strain ATCC 25996 / DSM 4631 / NCTC 10774 / M26)</name>
    <dbReference type="NCBI Taxonomy" id="546266"/>
    <lineage>
        <taxon>Bacteria</taxon>
        <taxon>Pseudomonadati</taxon>
        <taxon>Pseudomonadota</taxon>
        <taxon>Betaproteobacteria</taxon>
        <taxon>Neisseriales</taxon>
        <taxon>Neisseriaceae</taxon>
        <taxon>Neisseria</taxon>
    </lineage>
</organism>
<evidence type="ECO:0000313" key="1">
    <source>
        <dbReference type="EMBL" id="EFC87692.1"/>
    </source>
</evidence>
<sequence>MCRVFGEFEFAALIRFAVKAVFAVAQAAGVRAELAAAEPFGQALAGVLRGVVGFDDVEPCAVGATDFVAVEQSSVKINFRAQIGGCEQQAVVVGFECEHEAAPDGG</sequence>
<evidence type="ECO:0000313" key="2">
    <source>
        <dbReference type="Proteomes" id="UP000003344"/>
    </source>
</evidence>
<dbReference type="AlphaFoldDB" id="D2ZZ48"/>
<name>D2ZZ48_NEIM2</name>
<proteinExistence type="predicted"/>
<dbReference type="EMBL" id="ACDX02000016">
    <property type="protein sequence ID" value="EFC87692.1"/>
    <property type="molecule type" value="Genomic_DNA"/>
</dbReference>
<accession>D2ZZ48</accession>
<dbReference type="Proteomes" id="UP000003344">
    <property type="component" value="Unassembled WGS sequence"/>
</dbReference>
<reference evidence="1 2" key="1">
    <citation type="submission" date="2009-10" db="EMBL/GenBank/DDBJ databases">
        <authorList>
            <person name="Weinstock G."/>
            <person name="Sodergren E."/>
            <person name="Clifton S."/>
            <person name="Fulton L."/>
            <person name="Fulton B."/>
            <person name="Courtney L."/>
            <person name="Fronick C."/>
            <person name="Harrison M."/>
            <person name="Strong C."/>
            <person name="Farmer C."/>
            <person name="Delahaunty K."/>
            <person name="Markovic C."/>
            <person name="Hall O."/>
            <person name="Minx P."/>
            <person name="Tomlinson C."/>
            <person name="Mitreva M."/>
            <person name="Nelson J."/>
            <person name="Hou S."/>
            <person name="Wollam A."/>
            <person name="Pepin K.H."/>
            <person name="Johnson M."/>
            <person name="Bhonagiri V."/>
            <person name="Nash W.E."/>
            <person name="Warren W."/>
            <person name="Chinwalla A."/>
            <person name="Mardis E.R."/>
            <person name="Wilson R.K."/>
        </authorList>
    </citation>
    <scope>NUCLEOTIDE SEQUENCE [LARGE SCALE GENOMIC DNA]</scope>
    <source>
        <strain evidence="2">ATCC 25996 / DSM 4631 / NCTC 10774 / M26</strain>
    </source>
</reference>
<comment type="caution">
    <text evidence="1">The sequence shown here is derived from an EMBL/GenBank/DDBJ whole genome shotgun (WGS) entry which is preliminary data.</text>
</comment>
<protein>
    <submittedName>
        <fullName evidence="1">Uncharacterized protein</fullName>
    </submittedName>
</protein>